<dbReference type="Pfam" id="PF01551">
    <property type="entry name" value="Peptidase_M23"/>
    <property type="match status" value="1"/>
</dbReference>
<keyword evidence="2" id="KW-0812">Transmembrane</keyword>
<evidence type="ECO:0000256" key="2">
    <source>
        <dbReference type="SAM" id="Phobius"/>
    </source>
</evidence>
<dbReference type="CDD" id="cd12797">
    <property type="entry name" value="M23_peptidase"/>
    <property type="match status" value="1"/>
</dbReference>
<protein>
    <submittedName>
        <fullName evidence="4">M23 family peptidase</fullName>
    </submittedName>
</protein>
<dbReference type="AlphaFoldDB" id="A0A329MB39"/>
<dbReference type="Proteomes" id="UP000250369">
    <property type="component" value="Unassembled WGS sequence"/>
</dbReference>
<organism evidence="4 5">
    <name type="scientific">Paenibacillus contaminans</name>
    <dbReference type="NCBI Taxonomy" id="450362"/>
    <lineage>
        <taxon>Bacteria</taxon>
        <taxon>Bacillati</taxon>
        <taxon>Bacillota</taxon>
        <taxon>Bacilli</taxon>
        <taxon>Bacillales</taxon>
        <taxon>Paenibacillaceae</taxon>
        <taxon>Paenibacillus</taxon>
    </lineage>
</organism>
<dbReference type="EMBL" id="QMFB01000019">
    <property type="protein sequence ID" value="RAV17369.1"/>
    <property type="molecule type" value="Genomic_DNA"/>
</dbReference>
<name>A0A329MB39_9BACL</name>
<dbReference type="Gene3D" id="2.70.70.10">
    <property type="entry name" value="Glucose Permease (Domain IIA)"/>
    <property type="match status" value="1"/>
</dbReference>
<accession>A0A329MB39</accession>
<keyword evidence="2" id="KW-0472">Membrane</keyword>
<dbReference type="InterPro" id="IPR016047">
    <property type="entry name" value="M23ase_b-sheet_dom"/>
</dbReference>
<feature type="compositionally biased region" description="Polar residues" evidence="1">
    <location>
        <begin position="15"/>
        <end position="26"/>
    </location>
</feature>
<dbReference type="PANTHER" id="PTHR21666:SF291">
    <property type="entry name" value="STAGE II SPORULATION PROTEIN Q"/>
    <property type="match status" value="1"/>
</dbReference>
<comment type="caution">
    <text evidence="4">The sequence shown here is derived from an EMBL/GenBank/DDBJ whole genome shotgun (WGS) entry which is preliminary data.</text>
</comment>
<feature type="compositionally biased region" description="Basic and acidic residues" evidence="1">
    <location>
        <begin position="1"/>
        <end position="10"/>
    </location>
</feature>
<dbReference type="PANTHER" id="PTHR21666">
    <property type="entry name" value="PEPTIDASE-RELATED"/>
    <property type="match status" value="1"/>
</dbReference>
<dbReference type="OrthoDB" id="2050153at2"/>
<dbReference type="InterPro" id="IPR011055">
    <property type="entry name" value="Dup_hybrid_motif"/>
</dbReference>
<dbReference type="GO" id="GO:0004222">
    <property type="term" value="F:metalloendopeptidase activity"/>
    <property type="evidence" value="ECO:0007669"/>
    <property type="project" value="TreeGrafter"/>
</dbReference>
<dbReference type="InterPro" id="IPR050570">
    <property type="entry name" value="Cell_wall_metabolism_enzyme"/>
</dbReference>
<evidence type="ECO:0000259" key="3">
    <source>
        <dbReference type="Pfam" id="PF01551"/>
    </source>
</evidence>
<evidence type="ECO:0000313" key="5">
    <source>
        <dbReference type="Proteomes" id="UP000250369"/>
    </source>
</evidence>
<reference evidence="4 5" key="1">
    <citation type="journal article" date="2009" name="Int. J. Syst. Evol. Microbiol.">
        <title>Paenibacillus contaminans sp. nov., isolated from a contaminated laboratory plate.</title>
        <authorList>
            <person name="Chou J.H."/>
            <person name="Lee J.H."/>
            <person name="Lin M.C."/>
            <person name="Chang P.S."/>
            <person name="Arun A.B."/>
            <person name="Young C.C."/>
            <person name="Chen W.M."/>
        </authorList>
    </citation>
    <scope>NUCLEOTIDE SEQUENCE [LARGE SCALE GENOMIC DNA]</scope>
    <source>
        <strain evidence="4 5">CKOBP-6</strain>
    </source>
</reference>
<evidence type="ECO:0000256" key="1">
    <source>
        <dbReference type="SAM" id="MobiDB-lite"/>
    </source>
</evidence>
<feature type="region of interest" description="Disordered" evidence="1">
    <location>
        <begin position="1"/>
        <end position="26"/>
    </location>
</feature>
<feature type="domain" description="M23ase beta-sheet core" evidence="3">
    <location>
        <begin position="142"/>
        <end position="241"/>
    </location>
</feature>
<keyword evidence="2" id="KW-1133">Transmembrane helix</keyword>
<dbReference type="SUPFAM" id="SSF51261">
    <property type="entry name" value="Duplicated hybrid motif"/>
    <property type="match status" value="1"/>
</dbReference>
<gene>
    <name evidence="4" type="ORF">DQG23_27395</name>
</gene>
<keyword evidence="5" id="KW-1185">Reference proteome</keyword>
<sequence>MSDQNKEIQSKPEAAQSTEAAPAVNPSSSWKRLMSKKWAFPALYMVAAAIILTLMWVYQSSGTTTLTGKELGLETGKAGTTVTDANGKTGDSVEVAANTETMRWPVNDRNEQPVVMPFFDKDAPNDVKQAAMIEYGDTLIPNAGVDLARQDNEAFDVLAAASGKVTNVQDHPVAGQTVEITHPNGLVTVYQSLSDVKVAKDAEVKKGDLIAKAGRSELGKDLGVHLHFEVRQGQNGTALNPETAISDK</sequence>
<proteinExistence type="predicted"/>
<feature type="transmembrane region" description="Helical" evidence="2">
    <location>
        <begin position="38"/>
        <end position="58"/>
    </location>
</feature>
<evidence type="ECO:0000313" key="4">
    <source>
        <dbReference type="EMBL" id="RAV17369.1"/>
    </source>
</evidence>